<dbReference type="EMBL" id="LS483254">
    <property type="protein sequence ID" value="SQD92035.1"/>
    <property type="molecule type" value="Genomic_DNA"/>
</dbReference>
<dbReference type="OrthoDB" id="1648298at2"/>
<dbReference type="Proteomes" id="UP000249818">
    <property type="component" value="Chromosome BARAN1"/>
</dbReference>
<dbReference type="RefSeq" id="WP_122030319.1">
    <property type="nucleotide sequence ID" value="NZ_LS483254.1"/>
</dbReference>
<proteinExistence type="predicted"/>
<reference evidence="2" key="1">
    <citation type="submission" date="2018-05" db="EMBL/GenBank/DDBJ databases">
        <authorList>
            <person name="Hao L."/>
        </authorList>
    </citation>
    <scope>NUCLEOTIDE SEQUENCE [LARGE SCALE GENOMIC DNA]</scope>
</reference>
<organism evidence="1 2">
    <name type="scientific">Candidatus Bipolaricaulis anaerobius</name>
    <dbReference type="NCBI Taxonomy" id="2026885"/>
    <lineage>
        <taxon>Bacteria</taxon>
        <taxon>Candidatus Bipolaricaulota</taxon>
        <taxon>Candidatus Bipolaricaulia</taxon>
        <taxon>Candidatus Bipolaricaulales</taxon>
        <taxon>Candidatus Bipolaricaulaceae</taxon>
        <taxon>Candidatus Bipolaricaulis</taxon>
    </lineage>
</organism>
<accession>A0A2X3MIN5</accession>
<evidence type="ECO:0000313" key="2">
    <source>
        <dbReference type="Proteomes" id="UP000249818"/>
    </source>
</evidence>
<sequence length="212" mass="23759">MDEDLIAKKDVLEQTGISYGQLYRWKRKGLIPEAWFIRKATVTGQETFFPRDKILTRIEQIRSLKEEQSLDELVQILAPEASPECVQHDNPAALTPIGAEGRKLLWKERGYTFGELVALACGAQAMRSGTRPAEAKLLVDLVRAEEAAVRTSTGMTALLAEKAFDQEGISVRLTLGVLGHEPLKLDRESRIKHRVDLEQITEQVKLALREVA</sequence>
<dbReference type="InterPro" id="IPR025063">
    <property type="entry name" value="DUF4004"/>
</dbReference>
<keyword evidence="2" id="KW-1185">Reference proteome</keyword>
<name>A0A2X3MIN5_9BACT</name>
<dbReference type="AlphaFoldDB" id="A0A2X3MIN5"/>
<evidence type="ECO:0000313" key="1">
    <source>
        <dbReference type="EMBL" id="SQD92035.1"/>
    </source>
</evidence>
<protein>
    <recommendedName>
        <fullName evidence="3">DUF4004 family protein</fullName>
    </recommendedName>
</protein>
<gene>
    <name evidence="1" type="ORF">BARAN1_0010</name>
</gene>
<evidence type="ECO:0008006" key="3">
    <source>
        <dbReference type="Google" id="ProtNLM"/>
    </source>
</evidence>
<dbReference type="KEGG" id="bana:BARAN1_0010"/>
<dbReference type="Pfam" id="PF13171">
    <property type="entry name" value="DUF4004"/>
    <property type="match status" value="1"/>
</dbReference>